<comment type="caution">
    <text evidence="6">The sequence shown here is derived from an EMBL/GenBank/DDBJ whole genome shotgun (WGS) entry which is preliminary data.</text>
</comment>
<dbReference type="PANTHER" id="PTHR10429:SF0">
    <property type="entry name" value="DNA-3-METHYLADENINE GLYCOSYLASE"/>
    <property type="match status" value="1"/>
</dbReference>
<evidence type="ECO:0000256" key="1">
    <source>
        <dbReference type="ARBA" id="ARBA00009232"/>
    </source>
</evidence>
<dbReference type="Gene3D" id="3.10.300.10">
    <property type="entry name" value="Methylpurine-DNA glycosylase (MPG)"/>
    <property type="match status" value="1"/>
</dbReference>
<proteinExistence type="inferred from homology"/>
<organism evidence="6 7">
    <name type="scientific">Lapidilactobacillus dextrinicus DSM 20335</name>
    <dbReference type="NCBI Taxonomy" id="1423738"/>
    <lineage>
        <taxon>Bacteria</taxon>
        <taxon>Bacillati</taxon>
        <taxon>Bacillota</taxon>
        <taxon>Bacilli</taxon>
        <taxon>Lactobacillales</taxon>
        <taxon>Lactobacillaceae</taxon>
        <taxon>Lapidilactobacillus</taxon>
    </lineage>
</organism>
<dbReference type="CDD" id="cd00540">
    <property type="entry name" value="AAG"/>
    <property type="match status" value="1"/>
</dbReference>
<dbReference type="OrthoDB" id="9794313at2"/>
<dbReference type="NCBIfam" id="TIGR00567">
    <property type="entry name" value="3mg"/>
    <property type="match status" value="1"/>
</dbReference>
<dbReference type="AlphaFoldDB" id="A0A0R2BLK6"/>
<keyword evidence="2 5" id="KW-0227">DNA damage</keyword>
<keyword evidence="3 5" id="KW-0378">Hydrolase</keyword>
<dbReference type="STRING" id="1423738.FC84_GL000351"/>
<dbReference type="RefSeq" id="WP_057756912.1">
    <property type="nucleotide sequence ID" value="NZ_AYYK01000011.1"/>
</dbReference>
<dbReference type="HAMAP" id="MF_00527">
    <property type="entry name" value="3MGH"/>
    <property type="match status" value="1"/>
</dbReference>
<dbReference type="EMBL" id="AYYK01000011">
    <property type="protein sequence ID" value="KRM78724.1"/>
    <property type="molecule type" value="Genomic_DNA"/>
</dbReference>
<accession>A0A0R2BLK6</accession>
<evidence type="ECO:0000256" key="2">
    <source>
        <dbReference type="ARBA" id="ARBA00022763"/>
    </source>
</evidence>
<dbReference type="SUPFAM" id="SSF50486">
    <property type="entry name" value="FMT C-terminal domain-like"/>
    <property type="match status" value="1"/>
</dbReference>
<dbReference type="GO" id="GO:0003905">
    <property type="term" value="F:alkylbase DNA N-glycosylase activity"/>
    <property type="evidence" value="ECO:0007669"/>
    <property type="project" value="InterPro"/>
</dbReference>
<evidence type="ECO:0000313" key="6">
    <source>
        <dbReference type="EMBL" id="KRM78724.1"/>
    </source>
</evidence>
<gene>
    <name evidence="6" type="ORF">FC84_GL000351</name>
</gene>
<evidence type="ECO:0000256" key="4">
    <source>
        <dbReference type="ARBA" id="ARBA00023204"/>
    </source>
</evidence>
<evidence type="ECO:0000256" key="5">
    <source>
        <dbReference type="HAMAP-Rule" id="MF_00527"/>
    </source>
</evidence>
<dbReference type="PANTHER" id="PTHR10429">
    <property type="entry name" value="DNA-3-METHYLADENINE GLYCOSYLASE"/>
    <property type="match status" value="1"/>
</dbReference>
<dbReference type="GO" id="GO:0006284">
    <property type="term" value="P:base-excision repair"/>
    <property type="evidence" value="ECO:0007669"/>
    <property type="project" value="InterPro"/>
</dbReference>
<sequence>MAPLQNYHVLADEFFTNRPTADIAQDLLGKLLIYDSPAGQVGGYIVETEAYLGTEDPGAHAYQGKHGRANDPLYSEAGSIYIYAIRGFYAFDVVTQANNEPQGVLIRGLEPAIGESIMRHNRTRPGFELSNGPGKLMQALNIHDTKMNYQHFADSSIKIIQDYAKIPRQVAQSQRIGVRTAAEWTDHYRYFVSGNPYVSKTRKRDIDFATYGWKTN</sequence>
<evidence type="ECO:0000256" key="3">
    <source>
        <dbReference type="ARBA" id="ARBA00022801"/>
    </source>
</evidence>
<dbReference type="Proteomes" id="UP000051813">
    <property type="component" value="Unassembled WGS sequence"/>
</dbReference>
<dbReference type="InterPro" id="IPR011034">
    <property type="entry name" value="Formyl_transferase-like_C_sf"/>
</dbReference>
<keyword evidence="4 5" id="KW-0234">DNA repair</keyword>
<name>A0A0R2BLK6_9LACO</name>
<evidence type="ECO:0000313" key="7">
    <source>
        <dbReference type="Proteomes" id="UP000051813"/>
    </source>
</evidence>
<protein>
    <recommendedName>
        <fullName evidence="5">Putative 3-methyladenine DNA glycosylase</fullName>
        <ecNumber evidence="5">3.2.2.-</ecNumber>
    </recommendedName>
</protein>
<dbReference type="InterPro" id="IPR036995">
    <property type="entry name" value="MPG_sf"/>
</dbReference>
<reference evidence="6 7" key="1">
    <citation type="journal article" date="2015" name="Genome Announc.">
        <title>Expanding the biotechnology potential of lactobacilli through comparative genomics of 213 strains and associated genera.</title>
        <authorList>
            <person name="Sun Z."/>
            <person name="Harris H.M."/>
            <person name="McCann A."/>
            <person name="Guo C."/>
            <person name="Argimon S."/>
            <person name="Zhang W."/>
            <person name="Yang X."/>
            <person name="Jeffery I.B."/>
            <person name="Cooney J.C."/>
            <person name="Kagawa T.F."/>
            <person name="Liu W."/>
            <person name="Song Y."/>
            <person name="Salvetti E."/>
            <person name="Wrobel A."/>
            <person name="Rasinkangas P."/>
            <person name="Parkhill J."/>
            <person name="Rea M.C."/>
            <person name="O'Sullivan O."/>
            <person name="Ritari J."/>
            <person name="Douillard F.P."/>
            <person name="Paul Ross R."/>
            <person name="Yang R."/>
            <person name="Briner A.E."/>
            <person name="Felis G.E."/>
            <person name="de Vos W.M."/>
            <person name="Barrangou R."/>
            <person name="Klaenhammer T.R."/>
            <person name="Caufield P.W."/>
            <person name="Cui Y."/>
            <person name="Zhang H."/>
            <person name="O'Toole P.W."/>
        </authorList>
    </citation>
    <scope>NUCLEOTIDE SEQUENCE [LARGE SCALE GENOMIC DNA]</scope>
    <source>
        <strain evidence="6 7">DSM 20335</strain>
    </source>
</reference>
<comment type="similarity">
    <text evidence="1 5">Belongs to the DNA glycosylase MPG family.</text>
</comment>
<dbReference type="EC" id="3.2.2.-" evidence="5"/>
<dbReference type="Pfam" id="PF02245">
    <property type="entry name" value="Pur_DNA_glyco"/>
    <property type="match status" value="1"/>
</dbReference>
<dbReference type="PATRIC" id="fig|1423738.3.peg.358"/>
<dbReference type="GO" id="GO:0003677">
    <property type="term" value="F:DNA binding"/>
    <property type="evidence" value="ECO:0007669"/>
    <property type="project" value="InterPro"/>
</dbReference>
<dbReference type="InterPro" id="IPR003180">
    <property type="entry name" value="MPG"/>
</dbReference>
<keyword evidence="7" id="KW-1185">Reference proteome</keyword>